<evidence type="ECO:0000256" key="11">
    <source>
        <dbReference type="SAM" id="MobiDB-lite"/>
    </source>
</evidence>
<evidence type="ECO:0000313" key="14">
    <source>
        <dbReference type="EMBL" id="KAF5853206.1"/>
    </source>
</evidence>
<evidence type="ECO:0000256" key="2">
    <source>
        <dbReference type="ARBA" id="ARBA00009928"/>
    </source>
</evidence>
<evidence type="ECO:0000313" key="15">
    <source>
        <dbReference type="Proteomes" id="UP000624244"/>
    </source>
</evidence>
<dbReference type="SUPFAM" id="SSF48056">
    <property type="entry name" value="Di-copper centre-containing domain"/>
    <property type="match status" value="1"/>
</dbReference>
<evidence type="ECO:0000256" key="9">
    <source>
        <dbReference type="ARBA" id="ARBA00048233"/>
    </source>
</evidence>
<feature type="compositionally biased region" description="Pro residues" evidence="11">
    <location>
        <begin position="729"/>
        <end position="739"/>
    </location>
</feature>
<dbReference type="InterPro" id="IPR002227">
    <property type="entry name" value="Tyrosinase_Cu-bd"/>
</dbReference>
<keyword evidence="8" id="KW-0470">Melanin biosynthesis</keyword>
<dbReference type="AlphaFoldDB" id="A0A8H5ZQ82"/>
<evidence type="ECO:0000256" key="6">
    <source>
        <dbReference type="ARBA" id="ARBA00023008"/>
    </source>
</evidence>
<evidence type="ECO:0000256" key="7">
    <source>
        <dbReference type="ARBA" id="ARBA00023033"/>
    </source>
</evidence>
<evidence type="ECO:0000256" key="1">
    <source>
        <dbReference type="ARBA" id="ARBA00001973"/>
    </source>
</evidence>
<comment type="cofactor">
    <cofactor evidence="1">
        <name>Cu(2+)</name>
        <dbReference type="ChEBI" id="CHEBI:29036"/>
    </cofactor>
</comment>
<dbReference type="GO" id="GO:0042438">
    <property type="term" value="P:melanin biosynthetic process"/>
    <property type="evidence" value="ECO:0007669"/>
    <property type="project" value="UniProtKB-KW"/>
</dbReference>
<evidence type="ECO:0000256" key="4">
    <source>
        <dbReference type="ARBA" id="ARBA00022723"/>
    </source>
</evidence>
<comment type="catalytic activity">
    <reaction evidence="10">
        <text>L-tyrosine + O2 = L-dopaquinone + H2O</text>
        <dbReference type="Rhea" id="RHEA:18117"/>
        <dbReference type="ChEBI" id="CHEBI:15377"/>
        <dbReference type="ChEBI" id="CHEBI:15379"/>
        <dbReference type="ChEBI" id="CHEBI:57924"/>
        <dbReference type="ChEBI" id="CHEBI:58315"/>
        <dbReference type="EC" id="1.14.18.1"/>
    </reaction>
</comment>
<proteinExistence type="inferred from homology"/>
<evidence type="ECO:0000256" key="5">
    <source>
        <dbReference type="ARBA" id="ARBA00023002"/>
    </source>
</evidence>
<comment type="caution">
    <text evidence="14">The sequence shown here is derived from an EMBL/GenBank/DDBJ whole genome shotgun (WGS) entry which is preliminary data.</text>
</comment>
<reference evidence="14" key="1">
    <citation type="submission" date="2019-11" db="EMBL/GenBank/DDBJ databases">
        <title>Bipolaris sorokiniana Genome sequencing.</title>
        <authorList>
            <person name="Wang H."/>
        </authorList>
    </citation>
    <scope>NUCLEOTIDE SEQUENCE</scope>
</reference>
<feature type="domain" description="Tyrosinase copper-binding" evidence="13">
    <location>
        <begin position="323"/>
        <end position="334"/>
    </location>
</feature>
<keyword evidence="6" id="KW-0186">Copper</keyword>
<dbReference type="Proteomes" id="UP000624244">
    <property type="component" value="Unassembled WGS sequence"/>
</dbReference>
<feature type="compositionally biased region" description="Low complexity" evidence="11">
    <location>
        <begin position="698"/>
        <end position="728"/>
    </location>
</feature>
<dbReference type="Pfam" id="PF18132">
    <property type="entry name" value="Tyrosinase_C"/>
    <property type="match status" value="1"/>
</dbReference>
<gene>
    <name evidence="14" type="ORF">GGP41_001769</name>
</gene>
<dbReference type="InterPro" id="IPR008922">
    <property type="entry name" value="Di-copper_centre_dom_sf"/>
</dbReference>
<evidence type="ECO:0000259" key="13">
    <source>
        <dbReference type="PROSITE" id="PS00498"/>
    </source>
</evidence>
<evidence type="ECO:0000256" key="10">
    <source>
        <dbReference type="ARBA" id="ARBA00048881"/>
    </source>
</evidence>
<keyword evidence="5" id="KW-0560">Oxidoreductase</keyword>
<organism evidence="14 15">
    <name type="scientific">Cochliobolus sativus</name>
    <name type="common">Common root rot and spot blotch fungus</name>
    <name type="synonym">Bipolaris sorokiniana</name>
    <dbReference type="NCBI Taxonomy" id="45130"/>
    <lineage>
        <taxon>Eukaryota</taxon>
        <taxon>Fungi</taxon>
        <taxon>Dikarya</taxon>
        <taxon>Ascomycota</taxon>
        <taxon>Pezizomycotina</taxon>
        <taxon>Dothideomycetes</taxon>
        <taxon>Pleosporomycetidae</taxon>
        <taxon>Pleosporales</taxon>
        <taxon>Pleosporineae</taxon>
        <taxon>Pleosporaceae</taxon>
        <taxon>Bipolaris</taxon>
    </lineage>
</organism>
<dbReference type="PANTHER" id="PTHR11474">
    <property type="entry name" value="TYROSINASE FAMILY MEMBER"/>
    <property type="match status" value="1"/>
</dbReference>
<name>A0A8H5ZQ82_COCSA</name>
<comment type="catalytic activity">
    <reaction evidence="9">
        <text>2 L-dopa + O2 = 2 L-dopaquinone + 2 H2O</text>
        <dbReference type="Rhea" id="RHEA:34287"/>
        <dbReference type="ChEBI" id="CHEBI:15377"/>
        <dbReference type="ChEBI" id="CHEBI:15379"/>
        <dbReference type="ChEBI" id="CHEBI:57504"/>
        <dbReference type="ChEBI" id="CHEBI:57924"/>
        <dbReference type="EC" id="1.14.18.1"/>
    </reaction>
</comment>
<evidence type="ECO:0000256" key="3">
    <source>
        <dbReference type="ARBA" id="ARBA00011906"/>
    </source>
</evidence>
<evidence type="ECO:0000256" key="12">
    <source>
        <dbReference type="SAM" id="SignalP"/>
    </source>
</evidence>
<keyword evidence="4" id="KW-0479">Metal-binding</keyword>
<dbReference type="EMBL" id="WNKQ01000002">
    <property type="protein sequence ID" value="KAF5853206.1"/>
    <property type="molecule type" value="Genomic_DNA"/>
</dbReference>
<feature type="region of interest" description="Disordered" evidence="11">
    <location>
        <begin position="698"/>
        <end position="744"/>
    </location>
</feature>
<dbReference type="EC" id="1.14.18.1" evidence="3"/>
<comment type="similarity">
    <text evidence="2">Belongs to the tyrosinase family.</text>
</comment>
<dbReference type="PANTHER" id="PTHR11474:SF76">
    <property type="entry name" value="SHKT DOMAIN-CONTAINING PROTEIN"/>
    <property type="match status" value="1"/>
</dbReference>
<feature type="signal peptide" evidence="12">
    <location>
        <begin position="1"/>
        <end position="23"/>
    </location>
</feature>
<dbReference type="InterPro" id="IPR050316">
    <property type="entry name" value="Tyrosinase/Hemocyanin"/>
</dbReference>
<sequence length="757" mass="82460">MKSFVSLVAGSIAFVSFLSSTHAASNHTDGPSCSAPKPDDSYFSVVGVQGTGVHPRLELRELQQDAELWNMFILAFARFQAMDQTQKTSYYEIAGIHGVPFGQWDNVKGIPGQEKMGYCPHSSSIFGTWHRPYLALFEQILHDRAVDVAKEYPIGQARNKALKIAARVRLPFWDWARKPLKSDEGVIPATLRVPRLSVIHPDGTVGEIPNPLFRYDFNPVPQNIFAELVEYEFKDWNHTIRYPLNPYFANATSRDDDVNVVIGKQQDSIRDTIYKLLTTYQPYNQVSNRANGGSIGNFESVHDGVHNVFGLGHMGITEVSAFDPVFWFHHCNVDRLLALFQARYPDTFVEDSKQDRGTFAIARGSVIGAASPLPPFHMNALGDMWTSTTSRDWTAFGYTYPELVGNPSNKTLTSTINQLYKPQTPALPISNSTQSGNTTLPAPVGTNATLPAIDWSCEVNMPANIHISYSVRAFLGEPSFNPVDWPTDDNYIGQLASMSSPRSNSALTVTGNIGLSEALMRKHKSGQLKDLKKETVEAYLKENFSWRIQALDLTEIPRNKPPPGLNVTIRNVAVSIPKSDTQVPISHGNVQYNTDISGNPPVYNGPGPDGTNSTLPDRQMTGQYDAIAGKFVWKNATLVSEIENSEVPRRMPDNVLLRPISVPVGNNGTSATSAPAASSVVASVPTYSSAVSSAAASSSSVQSTVVSSSPTSSTQTPIATSSAANQPTTPQPSPAPTAPADPQTTVITSIVIEYVTV</sequence>
<dbReference type="GO" id="GO:0046872">
    <property type="term" value="F:metal ion binding"/>
    <property type="evidence" value="ECO:0007669"/>
    <property type="project" value="UniProtKB-KW"/>
</dbReference>
<accession>A0A8H5ZQ82</accession>
<dbReference type="GO" id="GO:0004503">
    <property type="term" value="F:tyrosinase activity"/>
    <property type="evidence" value="ECO:0007669"/>
    <property type="project" value="UniProtKB-EC"/>
</dbReference>
<keyword evidence="7" id="KW-0503">Monooxygenase</keyword>
<dbReference type="InterPro" id="IPR041640">
    <property type="entry name" value="Tyrosinase_C"/>
</dbReference>
<evidence type="ECO:0000256" key="8">
    <source>
        <dbReference type="ARBA" id="ARBA00023101"/>
    </source>
</evidence>
<dbReference type="Gene3D" id="1.10.1280.10">
    <property type="entry name" value="Di-copper center containing domain from catechol oxidase"/>
    <property type="match status" value="1"/>
</dbReference>
<dbReference type="PROSITE" id="PS00498">
    <property type="entry name" value="TYROSINASE_2"/>
    <property type="match status" value="1"/>
</dbReference>
<feature type="chain" id="PRO_5034347168" description="tyrosinase" evidence="12">
    <location>
        <begin position="24"/>
        <end position="757"/>
    </location>
</feature>
<protein>
    <recommendedName>
        <fullName evidence="3">tyrosinase</fullName>
        <ecNumber evidence="3">1.14.18.1</ecNumber>
    </recommendedName>
</protein>
<dbReference type="Pfam" id="PF00264">
    <property type="entry name" value="Tyrosinase"/>
    <property type="match status" value="1"/>
</dbReference>
<keyword evidence="12" id="KW-0732">Signal</keyword>
<dbReference type="PRINTS" id="PR00092">
    <property type="entry name" value="TYROSINASE"/>
</dbReference>